<gene>
    <name evidence="1" type="ORF">BZG01_10635</name>
</gene>
<comment type="caution">
    <text evidence="1">The sequence shown here is derived from an EMBL/GenBank/DDBJ whole genome shotgun (WGS) entry which is preliminary data.</text>
</comment>
<dbReference type="EMBL" id="MVDE01000014">
    <property type="protein sequence ID" value="PKQ66477.1"/>
    <property type="molecule type" value="Genomic_DNA"/>
</dbReference>
<name>A0A2N3I846_9BACT</name>
<evidence type="ECO:0000313" key="1">
    <source>
        <dbReference type="EMBL" id="PKQ66477.1"/>
    </source>
</evidence>
<protein>
    <submittedName>
        <fullName evidence="1">Uncharacterized protein</fullName>
    </submittedName>
</protein>
<proteinExistence type="predicted"/>
<reference evidence="1 2" key="1">
    <citation type="journal article" date="2017" name="Front. Microbiol.">
        <title>Labilibaculum manganireducens gen. nov., sp. nov. and Labilibaculum filiforme sp. nov., Novel Bacteroidetes Isolated from Subsurface Sediments of the Baltic Sea.</title>
        <authorList>
            <person name="Vandieken V."/>
            <person name="Marshall I.P."/>
            <person name="Niemann H."/>
            <person name="Engelen B."/>
            <person name="Cypionka H."/>
        </authorList>
    </citation>
    <scope>NUCLEOTIDE SEQUENCE [LARGE SCALE GENOMIC DNA]</scope>
    <source>
        <strain evidence="1 2">59.10-2M</strain>
    </source>
</reference>
<dbReference type="AlphaFoldDB" id="A0A2N3I846"/>
<accession>A0A2N3I846</accession>
<dbReference type="Proteomes" id="UP000233618">
    <property type="component" value="Unassembled WGS sequence"/>
</dbReference>
<keyword evidence="2" id="KW-1185">Reference proteome</keyword>
<organism evidence="1 2">
    <name type="scientific">Labilibaculum manganireducens</name>
    <dbReference type="NCBI Taxonomy" id="1940525"/>
    <lineage>
        <taxon>Bacteria</taxon>
        <taxon>Pseudomonadati</taxon>
        <taxon>Bacteroidota</taxon>
        <taxon>Bacteroidia</taxon>
        <taxon>Marinilabiliales</taxon>
        <taxon>Marinifilaceae</taxon>
        <taxon>Labilibaculum</taxon>
    </lineage>
</organism>
<evidence type="ECO:0000313" key="2">
    <source>
        <dbReference type="Proteomes" id="UP000233618"/>
    </source>
</evidence>
<sequence length="67" mass="7561">MSAFEINNLRTKPPKGALVKSHGIERLGIAKQSRTPVIIFVSKIYTKSIAGINRRDEPFVKLRLNIQ</sequence>